<evidence type="ECO:0000256" key="2">
    <source>
        <dbReference type="ARBA" id="ARBA00022618"/>
    </source>
</evidence>
<dbReference type="EMBL" id="OOIL02002240">
    <property type="protein sequence ID" value="VFQ81886.1"/>
    <property type="molecule type" value="Genomic_DNA"/>
</dbReference>
<protein>
    <recommendedName>
        <fullName evidence="7">Cyclin-like domain-containing protein</fullName>
    </recommendedName>
</protein>
<keyword evidence="2" id="KW-0132">Cell division</keyword>
<evidence type="ECO:0000256" key="4">
    <source>
        <dbReference type="ARBA" id="ARBA00023306"/>
    </source>
</evidence>
<dbReference type="InterPro" id="IPR039361">
    <property type="entry name" value="Cyclin"/>
</dbReference>
<proteinExistence type="inferred from homology"/>
<name>A0A484M1D7_9ASTE</name>
<dbReference type="Pfam" id="PF00134">
    <property type="entry name" value="Cyclin_N"/>
    <property type="match status" value="1"/>
</dbReference>
<dbReference type="SUPFAM" id="SSF47954">
    <property type="entry name" value="Cyclin-like"/>
    <property type="match status" value="1"/>
</dbReference>
<feature type="domain" description="Cyclin-like" evidence="7">
    <location>
        <begin position="56"/>
        <end position="144"/>
    </location>
</feature>
<reference evidence="8 9" key="1">
    <citation type="submission" date="2018-04" db="EMBL/GenBank/DDBJ databases">
        <authorList>
            <person name="Vogel A."/>
        </authorList>
    </citation>
    <scope>NUCLEOTIDE SEQUENCE [LARGE SCALE GENOMIC DNA]</scope>
</reference>
<evidence type="ECO:0000256" key="6">
    <source>
        <dbReference type="SAM" id="MobiDB-lite"/>
    </source>
</evidence>
<dbReference type="Gene3D" id="1.10.472.10">
    <property type="entry name" value="Cyclin-like"/>
    <property type="match status" value="2"/>
</dbReference>
<dbReference type="OrthoDB" id="5590282at2759"/>
<dbReference type="CDD" id="cd20543">
    <property type="entry name" value="CYCLIN_AtCycD-like_rpt1"/>
    <property type="match status" value="1"/>
</dbReference>
<dbReference type="InterPro" id="IPR004367">
    <property type="entry name" value="Cyclin_C-dom"/>
</dbReference>
<feature type="region of interest" description="Disordered" evidence="6">
    <location>
        <begin position="1"/>
        <end position="37"/>
    </location>
</feature>
<gene>
    <name evidence="8" type="ORF">CCAM_LOCUS23662</name>
</gene>
<dbReference type="Pfam" id="PF02984">
    <property type="entry name" value="Cyclin_C"/>
    <property type="match status" value="1"/>
</dbReference>
<dbReference type="AlphaFoldDB" id="A0A484M1D7"/>
<accession>A0A484M1D7</accession>
<sequence length="319" mass="35444">MASPLTLPQLEQEEEEEEDDENEELASLFSKETESPPPLFSADPPLFLLPRAAAVRWILRVSSHYGFSALTPVLAVNYLDRFLSGVIYQEDKPWMVQLAAAACLSLAAKVEETHVPLLLDLQVEDAEHVFEAKTVQKMEIMVLSSLDWKMNPVTAISFVDGFAARLGLNRRLHPLHWEMFYARCLASILGFLPDSRFVRYVPSVVAAAAMLEVESSCNGVDYGTQLLSLLHVTKDKVNQCSQTMREVVAVSNSTFRRRHYIGCYGGDAYHCCPHHPGSPIGVIDAAALCCTESSDDDWWGSDTAPVTPPPPHSKKIRVE</sequence>
<evidence type="ECO:0000313" key="8">
    <source>
        <dbReference type="EMBL" id="VFQ81886.1"/>
    </source>
</evidence>
<keyword evidence="4" id="KW-0131">Cell cycle</keyword>
<keyword evidence="3 5" id="KW-0195">Cyclin</keyword>
<dbReference type="PANTHER" id="PTHR10177">
    <property type="entry name" value="CYCLINS"/>
    <property type="match status" value="1"/>
</dbReference>
<feature type="compositionally biased region" description="Acidic residues" evidence="6">
    <location>
        <begin position="11"/>
        <end position="24"/>
    </location>
</feature>
<evidence type="ECO:0000313" key="9">
    <source>
        <dbReference type="Proteomes" id="UP000595140"/>
    </source>
</evidence>
<organism evidence="8 9">
    <name type="scientific">Cuscuta campestris</name>
    <dbReference type="NCBI Taxonomy" id="132261"/>
    <lineage>
        <taxon>Eukaryota</taxon>
        <taxon>Viridiplantae</taxon>
        <taxon>Streptophyta</taxon>
        <taxon>Embryophyta</taxon>
        <taxon>Tracheophyta</taxon>
        <taxon>Spermatophyta</taxon>
        <taxon>Magnoliopsida</taxon>
        <taxon>eudicotyledons</taxon>
        <taxon>Gunneridae</taxon>
        <taxon>Pentapetalae</taxon>
        <taxon>asterids</taxon>
        <taxon>lamiids</taxon>
        <taxon>Solanales</taxon>
        <taxon>Convolvulaceae</taxon>
        <taxon>Cuscuteae</taxon>
        <taxon>Cuscuta</taxon>
        <taxon>Cuscuta subgen. Grammica</taxon>
        <taxon>Cuscuta sect. Cleistogrammica</taxon>
    </lineage>
</organism>
<keyword evidence="9" id="KW-1185">Reference proteome</keyword>
<dbReference type="FunFam" id="1.10.472.10:FF:000060">
    <property type="entry name" value="D6-type cyclin"/>
    <property type="match status" value="1"/>
</dbReference>
<evidence type="ECO:0000256" key="1">
    <source>
        <dbReference type="ARBA" id="ARBA00009065"/>
    </source>
</evidence>
<dbReference type="GO" id="GO:0051301">
    <property type="term" value="P:cell division"/>
    <property type="evidence" value="ECO:0007669"/>
    <property type="project" value="UniProtKB-KW"/>
</dbReference>
<feature type="region of interest" description="Disordered" evidence="6">
    <location>
        <begin position="300"/>
        <end position="319"/>
    </location>
</feature>
<evidence type="ECO:0000256" key="3">
    <source>
        <dbReference type="ARBA" id="ARBA00023127"/>
    </source>
</evidence>
<dbReference type="InterPro" id="IPR036915">
    <property type="entry name" value="Cyclin-like_sf"/>
</dbReference>
<dbReference type="SMART" id="SM00385">
    <property type="entry name" value="CYCLIN"/>
    <property type="match status" value="1"/>
</dbReference>
<dbReference type="Proteomes" id="UP000595140">
    <property type="component" value="Unassembled WGS sequence"/>
</dbReference>
<dbReference type="InterPro" id="IPR006671">
    <property type="entry name" value="Cyclin_N"/>
</dbReference>
<comment type="similarity">
    <text evidence="1">Belongs to the cyclin family. Cyclin D subfamily.</text>
</comment>
<evidence type="ECO:0000256" key="5">
    <source>
        <dbReference type="RuleBase" id="RU000383"/>
    </source>
</evidence>
<dbReference type="InterPro" id="IPR013763">
    <property type="entry name" value="Cyclin-like_dom"/>
</dbReference>
<dbReference type="CDD" id="cd20544">
    <property type="entry name" value="CYCLIN_AtCycD-like_rpt2"/>
    <property type="match status" value="1"/>
</dbReference>
<evidence type="ECO:0000259" key="7">
    <source>
        <dbReference type="SMART" id="SM00385"/>
    </source>
</evidence>